<organism evidence="1">
    <name type="scientific">Anguilla anguilla</name>
    <name type="common">European freshwater eel</name>
    <name type="synonym">Muraena anguilla</name>
    <dbReference type="NCBI Taxonomy" id="7936"/>
    <lineage>
        <taxon>Eukaryota</taxon>
        <taxon>Metazoa</taxon>
        <taxon>Chordata</taxon>
        <taxon>Craniata</taxon>
        <taxon>Vertebrata</taxon>
        <taxon>Euteleostomi</taxon>
        <taxon>Actinopterygii</taxon>
        <taxon>Neopterygii</taxon>
        <taxon>Teleostei</taxon>
        <taxon>Anguilliformes</taxon>
        <taxon>Anguillidae</taxon>
        <taxon>Anguilla</taxon>
    </lineage>
</organism>
<dbReference type="EMBL" id="GBXM01022339">
    <property type="protein sequence ID" value="JAH86238.1"/>
    <property type="molecule type" value="Transcribed_RNA"/>
</dbReference>
<reference evidence="1" key="1">
    <citation type="submission" date="2014-11" db="EMBL/GenBank/DDBJ databases">
        <authorList>
            <person name="Amaro Gonzalez C."/>
        </authorList>
    </citation>
    <scope>NUCLEOTIDE SEQUENCE</scope>
</reference>
<sequence length="53" mass="6286">MVTSVPNRLVNTRCDCIPLSPFAPRKYFLLLRQRIHVNAHYLTFNTVKFNHDK</sequence>
<name>A0A0E9W9V2_ANGAN</name>
<accession>A0A0E9W9V2</accession>
<reference evidence="1" key="2">
    <citation type="journal article" date="2015" name="Fish Shellfish Immunol.">
        <title>Early steps in the European eel (Anguilla anguilla)-Vibrio vulnificus interaction in the gills: Role of the RtxA13 toxin.</title>
        <authorList>
            <person name="Callol A."/>
            <person name="Pajuelo D."/>
            <person name="Ebbesson L."/>
            <person name="Teles M."/>
            <person name="MacKenzie S."/>
            <person name="Amaro C."/>
        </authorList>
    </citation>
    <scope>NUCLEOTIDE SEQUENCE</scope>
</reference>
<evidence type="ECO:0000313" key="1">
    <source>
        <dbReference type="EMBL" id="JAH86238.1"/>
    </source>
</evidence>
<proteinExistence type="predicted"/>
<protein>
    <submittedName>
        <fullName evidence="1">Uncharacterized protein</fullName>
    </submittedName>
</protein>
<dbReference type="AlphaFoldDB" id="A0A0E9W9V2"/>